<dbReference type="InterPro" id="IPR052085">
    <property type="entry name" value="WD-SAM-U-box"/>
</dbReference>
<dbReference type="GO" id="GO:0004842">
    <property type="term" value="F:ubiquitin-protein transferase activity"/>
    <property type="evidence" value="ECO:0007669"/>
    <property type="project" value="InterPro"/>
</dbReference>
<comment type="caution">
    <text evidence="3">The sequence shown here is derived from an EMBL/GenBank/DDBJ whole genome shotgun (WGS) entry which is preliminary data.</text>
</comment>
<evidence type="ECO:0000259" key="2">
    <source>
        <dbReference type="SMART" id="SM00504"/>
    </source>
</evidence>
<sequence>MKQIRAVYLSRGNVNSAEGSFAHYMQLFGITDLQWRQPSKNVGRYAHQQVSYHHAIPNPIQQQKAPQQQQQHKEPKVPRGPSRDFQLLMNQDLETVTTRVRIVTKGAYGAEIDQKQGPGKGKTTRHVNYSPDMGTEQYAEAMGFVCPISALIMVDPVRASDGYAYEKEEIELVLRKPHAVSPMTRNPLKPELYPDIELKQKIEEYCKQFPNHPLNPN</sequence>
<dbReference type="Gene3D" id="3.30.40.10">
    <property type="entry name" value="Zinc/RING finger domain, C3HC4 (zinc finger)"/>
    <property type="match status" value="1"/>
</dbReference>
<evidence type="ECO:0000313" key="4">
    <source>
        <dbReference type="Proteomes" id="UP000324800"/>
    </source>
</evidence>
<gene>
    <name evidence="3" type="ORF">EZS28_032595</name>
</gene>
<evidence type="ECO:0000256" key="1">
    <source>
        <dbReference type="SAM" id="MobiDB-lite"/>
    </source>
</evidence>
<evidence type="ECO:0000313" key="3">
    <source>
        <dbReference type="EMBL" id="KAA6371877.1"/>
    </source>
</evidence>
<dbReference type="PANTHER" id="PTHR46573:SF1">
    <property type="entry name" value="WD REPEAT, SAM AND U-BOX DOMAIN-CONTAINING PROTEIN 1"/>
    <property type="match status" value="1"/>
</dbReference>
<dbReference type="GO" id="GO:0016567">
    <property type="term" value="P:protein ubiquitination"/>
    <property type="evidence" value="ECO:0007669"/>
    <property type="project" value="InterPro"/>
</dbReference>
<dbReference type="InterPro" id="IPR013083">
    <property type="entry name" value="Znf_RING/FYVE/PHD"/>
</dbReference>
<reference evidence="3 4" key="1">
    <citation type="submission" date="2019-03" db="EMBL/GenBank/DDBJ databases">
        <title>Single cell metagenomics reveals metabolic interactions within the superorganism composed of flagellate Streblomastix strix and complex community of Bacteroidetes bacteria on its surface.</title>
        <authorList>
            <person name="Treitli S.C."/>
            <person name="Kolisko M."/>
            <person name="Husnik F."/>
            <person name="Keeling P."/>
            <person name="Hampl V."/>
        </authorList>
    </citation>
    <scope>NUCLEOTIDE SEQUENCE [LARGE SCALE GENOMIC DNA]</scope>
    <source>
        <strain evidence="3">ST1C</strain>
    </source>
</reference>
<feature type="compositionally biased region" description="Low complexity" evidence="1">
    <location>
        <begin position="60"/>
        <end position="70"/>
    </location>
</feature>
<dbReference type="EMBL" id="SNRW01014081">
    <property type="protein sequence ID" value="KAA6371877.1"/>
    <property type="molecule type" value="Genomic_DNA"/>
</dbReference>
<protein>
    <recommendedName>
        <fullName evidence="2">U-box domain-containing protein</fullName>
    </recommendedName>
</protein>
<dbReference type="PANTHER" id="PTHR46573">
    <property type="entry name" value="WD REPEAT, SAM AND U-BOX DOMAIN-CONTAINING PROTEIN 1"/>
    <property type="match status" value="1"/>
</dbReference>
<dbReference type="Proteomes" id="UP000324800">
    <property type="component" value="Unassembled WGS sequence"/>
</dbReference>
<dbReference type="CDD" id="cd16655">
    <property type="entry name" value="RING-Ubox_WDSUB1-like"/>
    <property type="match status" value="1"/>
</dbReference>
<feature type="domain" description="U-box" evidence="2">
    <location>
        <begin position="143"/>
        <end position="205"/>
    </location>
</feature>
<accession>A0A5J4UN72</accession>
<feature type="non-terminal residue" evidence="3">
    <location>
        <position position="1"/>
    </location>
</feature>
<feature type="region of interest" description="Disordered" evidence="1">
    <location>
        <begin position="60"/>
        <end position="83"/>
    </location>
</feature>
<dbReference type="Pfam" id="PF04564">
    <property type="entry name" value="U-box"/>
    <property type="match status" value="1"/>
</dbReference>
<dbReference type="SMART" id="SM00504">
    <property type="entry name" value="Ubox"/>
    <property type="match status" value="1"/>
</dbReference>
<name>A0A5J4UN72_9EUKA</name>
<organism evidence="3 4">
    <name type="scientific">Streblomastix strix</name>
    <dbReference type="NCBI Taxonomy" id="222440"/>
    <lineage>
        <taxon>Eukaryota</taxon>
        <taxon>Metamonada</taxon>
        <taxon>Preaxostyla</taxon>
        <taxon>Oxymonadida</taxon>
        <taxon>Streblomastigidae</taxon>
        <taxon>Streblomastix</taxon>
    </lineage>
</organism>
<dbReference type="InterPro" id="IPR003613">
    <property type="entry name" value="Ubox_domain"/>
</dbReference>
<dbReference type="SUPFAM" id="SSF57850">
    <property type="entry name" value="RING/U-box"/>
    <property type="match status" value="1"/>
</dbReference>
<proteinExistence type="predicted"/>
<dbReference type="OrthoDB" id="2016400at2759"/>
<dbReference type="AlphaFoldDB" id="A0A5J4UN72"/>